<dbReference type="EMBL" id="CAQQ02067364">
    <property type="status" value="NOT_ANNOTATED_CDS"/>
    <property type="molecule type" value="Genomic_DNA"/>
</dbReference>
<dbReference type="HOGENOM" id="CLU_1919443_0_0_1"/>
<reference evidence="1" key="2">
    <citation type="submission" date="2015-06" db="UniProtKB">
        <authorList>
            <consortium name="EnsemblMetazoa"/>
        </authorList>
    </citation>
    <scope>IDENTIFICATION</scope>
</reference>
<keyword evidence="2" id="KW-1185">Reference proteome</keyword>
<sequence>MQIKHLFYFQSKNNGIYCLKQGNSQQKCIKSDVHEVNIIEKKAIRQLPLKAFKQIDSYRKSNYIDFLSIEIIAEIPKSQNFHSFMVVCFQNLIKYPYINQIKFQAGRKTVSHGVMLVKAVSEKNSSCYPRIF</sequence>
<evidence type="ECO:0000313" key="2">
    <source>
        <dbReference type="Proteomes" id="UP000015102"/>
    </source>
</evidence>
<protein>
    <submittedName>
        <fullName evidence="1">Uncharacterized protein</fullName>
    </submittedName>
</protein>
<organism evidence="1 2">
    <name type="scientific">Megaselia scalaris</name>
    <name type="common">Humpbacked fly</name>
    <name type="synonym">Phora scalaris</name>
    <dbReference type="NCBI Taxonomy" id="36166"/>
    <lineage>
        <taxon>Eukaryota</taxon>
        <taxon>Metazoa</taxon>
        <taxon>Ecdysozoa</taxon>
        <taxon>Arthropoda</taxon>
        <taxon>Hexapoda</taxon>
        <taxon>Insecta</taxon>
        <taxon>Pterygota</taxon>
        <taxon>Neoptera</taxon>
        <taxon>Endopterygota</taxon>
        <taxon>Diptera</taxon>
        <taxon>Brachycera</taxon>
        <taxon>Muscomorpha</taxon>
        <taxon>Platypezoidea</taxon>
        <taxon>Phoridae</taxon>
        <taxon>Megaseliini</taxon>
        <taxon>Megaselia</taxon>
    </lineage>
</organism>
<evidence type="ECO:0000313" key="1">
    <source>
        <dbReference type="EnsemblMetazoa" id="MESCA008327-PA"/>
    </source>
</evidence>
<dbReference type="AlphaFoldDB" id="T1GWZ2"/>
<name>T1GWZ2_MEGSC</name>
<dbReference type="EnsemblMetazoa" id="MESCA008327-RA">
    <property type="protein sequence ID" value="MESCA008327-PA"/>
    <property type="gene ID" value="MESCA008327"/>
</dbReference>
<accession>T1GWZ2</accession>
<proteinExistence type="predicted"/>
<dbReference type="EMBL" id="CAQQ02067366">
    <property type="status" value="NOT_ANNOTATED_CDS"/>
    <property type="molecule type" value="Genomic_DNA"/>
</dbReference>
<dbReference type="EMBL" id="CAQQ02067363">
    <property type="status" value="NOT_ANNOTATED_CDS"/>
    <property type="molecule type" value="Genomic_DNA"/>
</dbReference>
<dbReference type="Proteomes" id="UP000015102">
    <property type="component" value="Unassembled WGS sequence"/>
</dbReference>
<dbReference type="EMBL" id="CAQQ02067365">
    <property type="status" value="NOT_ANNOTATED_CDS"/>
    <property type="molecule type" value="Genomic_DNA"/>
</dbReference>
<reference evidence="2" key="1">
    <citation type="submission" date="2013-02" db="EMBL/GenBank/DDBJ databases">
        <authorList>
            <person name="Hughes D."/>
        </authorList>
    </citation>
    <scope>NUCLEOTIDE SEQUENCE</scope>
    <source>
        <strain>Durham</strain>
        <strain evidence="2">NC isolate 2 -- Noor lab</strain>
    </source>
</reference>